<dbReference type="AlphaFoldDB" id="A0A5S9IM04"/>
<evidence type="ECO:0008006" key="3">
    <source>
        <dbReference type="Google" id="ProtNLM"/>
    </source>
</evidence>
<gene>
    <name evidence="1" type="ORF">UABAM_02342</name>
</gene>
<dbReference type="EMBL" id="AP019860">
    <property type="protein sequence ID" value="BBM83987.1"/>
    <property type="molecule type" value="Genomic_DNA"/>
</dbReference>
<organism evidence="1 2">
    <name type="scientific">Uabimicrobium amorphum</name>
    <dbReference type="NCBI Taxonomy" id="2596890"/>
    <lineage>
        <taxon>Bacteria</taxon>
        <taxon>Pseudomonadati</taxon>
        <taxon>Planctomycetota</taxon>
        <taxon>Candidatus Uabimicrobiia</taxon>
        <taxon>Candidatus Uabimicrobiales</taxon>
        <taxon>Candidatus Uabimicrobiaceae</taxon>
        <taxon>Candidatus Uabimicrobium</taxon>
    </lineage>
</organism>
<reference evidence="1 2" key="1">
    <citation type="submission" date="2019-08" db="EMBL/GenBank/DDBJ databases">
        <title>Complete genome sequence of Candidatus Uab amorphum.</title>
        <authorList>
            <person name="Shiratori T."/>
            <person name="Suzuki S."/>
            <person name="Kakizawa Y."/>
            <person name="Ishida K."/>
        </authorList>
    </citation>
    <scope>NUCLEOTIDE SEQUENCE [LARGE SCALE GENOMIC DNA]</scope>
    <source>
        <strain evidence="1 2">SRT547</strain>
    </source>
</reference>
<proteinExistence type="predicted"/>
<dbReference type="OrthoDB" id="656942at2"/>
<evidence type="ECO:0000313" key="1">
    <source>
        <dbReference type="EMBL" id="BBM83987.1"/>
    </source>
</evidence>
<sequence>MTNTPKNSGFARVGIVAAAWLLIVVVTNLVMAEQKQSTSKEDISSAAFLKVYKVLQHPRCMNCHPAGHIPLQGDNSVAHNMRVKGGKDGKGIPGMKCMTCHQTQNVTGKRTPPGAPNWHLPHPDMPLVFQGKTPAELAKQLKDPKTNGNKTLEQILHHVSHDPLVLWGWKPGEGRTAPSISHKEFVKQMKIWIDNGAVVPK</sequence>
<dbReference type="Proteomes" id="UP000326354">
    <property type="component" value="Chromosome"/>
</dbReference>
<keyword evidence="2" id="KW-1185">Reference proteome</keyword>
<dbReference type="RefSeq" id="WP_151968168.1">
    <property type="nucleotide sequence ID" value="NZ_AP019860.1"/>
</dbReference>
<dbReference type="InterPro" id="IPR036280">
    <property type="entry name" value="Multihaem_cyt_sf"/>
</dbReference>
<accession>A0A5S9IM04</accession>
<dbReference type="SUPFAM" id="SSF48695">
    <property type="entry name" value="Multiheme cytochromes"/>
    <property type="match status" value="1"/>
</dbReference>
<evidence type="ECO:0000313" key="2">
    <source>
        <dbReference type="Proteomes" id="UP000326354"/>
    </source>
</evidence>
<protein>
    <recommendedName>
        <fullName evidence="3">Isoquinoline 1-oxidoreductase subunit</fullName>
    </recommendedName>
</protein>
<dbReference type="KEGG" id="uam:UABAM_02342"/>
<name>A0A5S9IM04_UABAM</name>